<dbReference type="EMBL" id="JAMZIH010001121">
    <property type="protein sequence ID" value="KAJ1678480.1"/>
    <property type="molecule type" value="Genomic_DNA"/>
</dbReference>
<organism evidence="1 2">
    <name type="scientific">Spiromyces aspiralis</name>
    <dbReference type="NCBI Taxonomy" id="68401"/>
    <lineage>
        <taxon>Eukaryota</taxon>
        <taxon>Fungi</taxon>
        <taxon>Fungi incertae sedis</taxon>
        <taxon>Zoopagomycota</taxon>
        <taxon>Kickxellomycotina</taxon>
        <taxon>Kickxellomycetes</taxon>
        <taxon>Kickxellales</taxon>
        <taxon>Kickxellaceae</taxon>
        <taxon>Spiromyces</taxon>
    </lineage>
</organism>
<accession>A0ACC1HR35</accession>
<evidence type="ECO:0000313" key="2">
    <source>
        <dbReference type="Proteomes" id="UP001145114"/>
    </source>
</evidence>
<comment type="caution">
    <text evidence="1">The sequence shown here is derived from an EMBL/GenBank/DDBJ whole genome shotgun (WGS) entry which is preliminary data.</text>
</comment>
<feature type="non-terminal residue" evidence="1">
    <location>
        <position position="489"/>
    </location>
</feature>
<gene>
    <name evidence="1" type="primary">ARP5_1</name>
    <name evidence="1" type="ORF">EV182_003963</name>
</gene>
<proteinExistence type="predicted"/>
<protein>
    <submittedName>
        <fullName evidence="1">Nuclear actin-protein involved in chromatin remodeling</fullName>
    </submittedName>
</protein>
<evidence type="ECO:0000313" key="1">
    <source>
        <dbReference type="EMBL" id="KAJ1678480.1"/>
    </source>
</evidence>
<reference evidence="1" key="1">
    <citation type="submission" date="2022-06" db="EMBL/GenBank/DDBJ databases">
        <title>Phylogenomic reconstructions and comparative analyses of Kickxellomycotina fungi.</title>
        <authorList>
            <person name="Reynolds N.K."/>
            <person name="Stajich J.E."/>
            <person name="Barry K."/>
            <person name="Grigoriev I.V."/>
            <person name="Crous P."/>
            <person name="Smith M.E."/>
        </authorList>
    </citation>
    <scope>NUCLEOTIDE SEQUENCE</scope>
    <source>
        <strain evidence="1">RSA 2271</strain>
    </source>
</reference>
<dbReference type="Proteomes" id="UP001145114">
    <property type="component" value="Unassembled WGS sequence"/>
</dbReference>
<sequence>MPAIYEIPEGPPNTEELKTPSLDYDEAFADVFDNIISKFRNKKVSSGSIVLVGDDVYTDSSARSNIRSAFDSGVPNNPEVMETSLDYVFAMLGCNGSRIDHPVVMTEPLCMPYTVRRSVNELLFEGYSVPAVSYAIDSLCSHYYNIGDSVSSGLVVSNGHSTSHIIPIYNSRPLLAHAKRINIGGSGISDFMLNLLQVKYPSFPVKLTAWQAQYMVRNFTYFSSDYREELRTYLDQAILQDKDRSLQLPFPAPTREERTEEELAQIAERRREQTLKLQELAAKSRMEKMLAREQELVELEALRDAENSYAPAELAAELKRYGLRNLVELDEAIKKSRAVIERARKKSLGEDIEEEKLVPDFSLVDVPDEELDDEGKREKRRQRLLKANYDARERARQLREEEQRKREEDTKRDEEFRLNNFDLWLKQLKDKRQKVIDNINQRHQRRRDLNERKSHAAQARMKNIADLASNDAPAAGAKRRRRGEQEDTF</sequence>
<keyword evidence="2" id="KW-1185">Reference proteome</keyword>
<name>A0ACC1HR35_9FUNG</name>